<dbReference type="PANTHER" id="PTHR34094">
    <property type="match status" value="1"/>
</dbReference>
<evidence type="ECO:0000313" key="4">
    <source>
        <dbReference type="Proteomes" id="UP001597145"/>
    </source>
</evidence>
<protein>
    <submittedName>
        <fullName evidence="3">DUF4097 domain-containing protein</fullName>
    </submittedName>
</protein>
<comment type="caution">
    <text evidence="3">The sequence shown here is derived from an EMBL/GenBank/DDBJ whole genome shotgun (WGS) entry which is preliminary data.</text>
</comment>
<proteinExistence type="predicted"/>
<dbReference type="PANTHER" id="PTHR34094:SF1">
    <property type="entry name" value="PROTEIN FAM185A"/>
    <property type="match status" value="1"/>
</dbReference>
<keyword evidence="4" id="KW-1185">Reference proteome</keyword>
<gene>
    <name evidence="3" type="ORF">ACFSCY_26860</name>
</gene>
<dbReference type="RefSeq" id="WP_343983232.1">
    <property type="nucleotide sequence ID" value="NZ_BAAAJG010000016.1"/>
</dbReference>
<organism evidence="3 4">
    <name type="scientific">Pseudonocardia aurantiaca</name>
    <dbReference type="NCBI Taxonomy" id="75290"/>
    <lineage>
        <taxon>Bacteria</taxon>
        <taxon>Bacillati</taxon>
        <taxon>Actinomycetota</taxon>
        <taxon>Actinomycetes</taxon>
        <taxon>Pseudonocardiales</taxon>
        <taxon>Pseudonocardiaceae</taxon>
        <taxon>Pseudonocardia</taxon>
    </lineage>
</organism>
<name>A0ABW4FR81_9PSEU</name>
<dbReference type="Proteomes" id="UP001597145">
    <property type="component" value="Unassembled WGS sequence"/>
</dbReference>
<reference evidence="4" key="1">
    <citation type="journal article" date="2019" name="Int. J. Syst. Evol. Microbiol.">
        <title>The Global Catalogue of Microorganisms (GCM) 10K type strain sequencing project: providing services to taxonomists for standard genome sequencing and annotation.</title>
        <authorList>
            <consortium name="The Broad Institute Genomics Platform"/>
            <consortium name="The Broad Institute Genome Sequencing Center for Infectious Disease"/>
            <person name="Wu L."/>
            <person name="Ma J."/>
        </authorList>
    </citation>
    <scope>NUCLEOTIDE SEQUENCE [LARGE SCALE GENOMIC DNA]</scope>
    <source>
        <strain evidence="4">JCM 12165</strain>
    </source>
</reference>
<feature type="domain" description="DUF4097" evidence="2">
    <location>
        <begin position="148"/>
        <end position="295"/>
    </location>
</feature>
<evidence type="ECO:0000259" key="2">
    <source>
        <dbReference type="Pfam" id="PF13349"/>
    </source>
</evidence>
<evidence type="ECO:0000313" key="3">
    <source>
        <dbReference type="EMBL" id="MFD1533050.1"/>
    </source>
</evidence>
<dbReference type="Pfam" id="PF13349">
    <property type="entry name" value="DUF4097"/>
    <property type="match status" value="1"/>
</dbReference>
<dbReference type="InterPro" id="IPR025164">
    <property type="entry name" value="Toastrack_DUF4097"/>
</dbReference>
<dbReference type="EMBL" id="JBHUCP010000023">
    <property type="protein sequence ID" value="MFD1533050.1"/>
    <property type="molecule type" value="Genomic_DNA"/>
</dbReference>
<dbReference type="Gene3D" id="2.160.20.120">
    <property type="match status" value="1"/>
</dbReference>
<feature type="region of interest" description="Disordered" evidence="1">
    <location>
        <begin position="1"/>
        <end position="23"/>
    </location>
</feature>
<accession>A0ABW4FR81</accession>
<evidence type="ECO:0000256" key="1">
    <source>
        <dbReference type="SAM" id="MobiDB-lite"/>
    </source>
</evidence>
<sequence length="326" mass="32628">MTEFTNDSPFREDPAPGLVRQQSWPVDGPAELELTVDVGRLRVHLDQQIGDGDADGAGAHEVRVEVRHDPSAGGGWSQGLTGIISWLGNATGGMGVADSAEDLAAAAVSAAEISWSDSGRRLVVRSSQELPLRVVPLAITVSAPAGSRLAARTGAGDVRVTGRAGWAGVRTGTGLVSLAAVDGDADVTTGAGDVEIGPVSGRARLRTGSGAVSVAATGGSTEIKTGSGDISLGEVAADLGVRTGSGDVAIADARSGHLQMTTGSGGLRVGVHPGVRAELDLSSGSGRARSELEVRSVAPELPAAVQLRGRTGSGDVLVTRAAVSSA</sequence>